<dbReference type="EMBL" id="QUSX01000002">
    <property type="protein sequence ID" value="RRQ48002.1"/>
    <property type="molecule type" value="Genomic_DNA"/>
</dbReference>
<dbReference type="Gene3D" id="3.40.50.12030">
    <property type="entry name" value="Uncharacterised protein family UPF0261, NC domain"/>
    <property type="match status" value="1"/>
</dbReference>
<evidence type="ECO:0000259" key="1">
    <source>
        <dbReference type="Pfam" id="PF06792"/>
    </source>
</evidence>
<name>A0A426RGA5_9FLAO</name>
<dbReference type="PANTHER" id="PTHR31862">
    <property type="entry name" value="UPF0261 DOMAIN PROTEIN (AFU_ORTHOLOGUE AFUA_1G10120)"/>
    <property type="match status" value="1"/>
</dbReference>
<dbReference type="NCBIfam" id="NF002674">
    <property type="entry name" value="PRK02399.1-2"/>
    <property type="match status" value="1"/>
</dbReference>
<dbReference type="Pfam" id="PF06792">
    <property type="entry name" value="UPF0261"/>
    <property type="match status" value="1"/>
</dbReference>
<proteinExistence type="predicted"/>
<dbReference type="InterPro" id="IPR056778">
    <property type="entry name" value="UPF0261_C"/>
</dbReference>
<dbReference type="RefSeq" id="WP_125222721.1">
    <property type="nucleotide sequence ID" value="NZ_QUSX01000002.1"/>
</dbReference>
<keyword evidence="4" id="KW-1185">Reference proteome</keyword>
<dbReference type="CDD" id="cd15488">
    <property type="entry name" value="Tm-1-like"/>
    <property type="match status" value="1"/>
</dbReference>
<dbReference type="Gene3D" id="3.40.50.12020">
    <property type="entry name" value="Uncharacterised protein family UPF0261, NN domain"/>
    <property type="match status" value="1"/>
</dbReference>
<feature type="domain" description="UPF0261" evidence="2">
    <location>
        <begin position="183"/>
        <end position="396"/>
    </location>
</feature>
<feature type="domain" description="UPF0261" evidence="1">
    <location>
        <begin position="6"/>
        <end position="170"/>
    </location>
</feature>
<protein>
    <submittedName>
        <fullName evidence="3">UPF0261 family protein</fullName>
    </submittedName>
</protein>
<dbReference type="InterPro" id="IPR044122">
    <property type="entry name" value="UPF0261_N"/>
</dbReference>
<reference evidence="4" key="1">
    <citation type="submission" date="2018-08" db="EMBL/GenBank/DDBJ databases">
        <authorList>
            <person name="Khan S.A."/>
            <person name="J S.E."/>
        </authorList>
    </citation>
    <scope>NUCLEOTIDE SEQUENCE [LARGE SCALE GENOMIC DNA]</scope>
    <source>
        <strain evidence="4">PoM-212</strain>
    </source>
</reference>
<dbReference type="NCBIfam" id="NF002673">
    <property type="entry name" value="PRK02399.1-1"/>
    <property type="match status" value="1"/>
</dbReference>
<dbReference type="Proteomes" id="UP000286990">
    <property type="component" value="Unassembled WGS sequence"/>
</dbReference>
<dbReference type="PANTHER" id="PTHR31862:SF1">
    <property type="entry name" value="UPF0261 DOMAIN PROTEIN (AFU_ORTHOLOGUE AFUA_1G10120)"/>
    <property type="match status" value="1"/>
</dbReference>
<dbReference type="PIRSF" id="PIRSF033271">
    <property type="entry name" value="UCP033271"/>
    <property type="match status" value="1"/>
</dbReference>
<accession>A0A426RGA5</accession>
<dbReference type="AlphaFoldDB" id="A0A426RGA5"/>
<comment type="caution">
    <text evidence="3">The sequence shown here is derived from an EMBL/GenBank/DDBJ whole genome shotgun (WGS) entry which is preliminary data.</text>
</comment>
<gene>
    <name evidence="3" type="ORF">DZC72_09695</name>
</gene>
<dbReference type="Pfam" id="PF23189">
    <property type="entry name" value="UPF0261_C"/>
    <property type="match status" value="1"/>
</dbReference>
<dbReference type="InterPro" id="IPR051353">
    <property type="entry name" value="Tobamovirus_resist_UPF0261"/>
</dbReference>
<reference evidence="4" key="2">
    <citation type="submission" date="2018-12" db="EMBL/GenBank/DDBJ databases">
        <title>Maribacter lutimaris sp. nov., isolated from marine sediment.</title>
        <authorList>
            <person name="Kim K.K."/>
        </authorList>
    </citation>
    <scope>NUCLEOTIDE SEQUENCE [LARGE SCALE GENOMIC DNA]</scope>
    <source>
        <strain evidence="4">PoM-212</strain>
    </source>
</reference>
<evidence type="ECO:0000313" key="3">
    <source>
        <dbReference type="EMBL" id="RRQ48002.1"/>
    </source>
</evidence>
<evidence type="ECO:0000259" key="2">
    <source>
        <dbReference type="Pfam" id="PF23189"/>
    </source>
</evidence>
<evidence type="ECO:0000313" key="4">
    <source>
        <dbReference type="Proteomes" id="UP000286990"/>
    </source>
</evidence>
<dbReference type="InterPro" id="IPR008322">
    <property type="entry name" value="UPF0261"/>
</dbReference>
<sequence>MKTGKAYIIGTFDTKGGELNFIKTCLENTGVSTVCVDVSTKSTTENNQGIDVTSETLFPNVYNTTFSSRGDAISQMGKALKKYLLAQDDIGGVIAVGGSGGTSLVSNAMKALPVGLPKVIVSTMASGDIRPYVGASDIYMVYSITDIKGINAISNTILSNAAHALSGMLLNHPPVFKSDLDSLGITMFGVTTPCANQLVDKLENDYDCLVFHATGVGGQSMEKLIDSGYIKYVLDITTTEIADHLMGGVLSAGEDRMGAIIRTKIPYVGSVGALDMVNFGELSTVPEKYKDRNLYVHNEQVTLMRTSPEENRLMGKWIADKLNKMEGEVRFLLPEKGVSAIAVEGQAFYDPEADRALFESLEKEVKQTSKRKLIRLPYAINDSEFSASVIKNFEEIKNN</sequence>
<dbReference type="OrthoDB" id="9776369at2"/>
<organism evidence="3 4">
    <name type="scientific">Maribacter algicola</name>
    <dbReference type="NCBI Taxonomy" id="2498892"/>
    <lineage>
        <taxon>Bacteria</taxon>
        <taxon>Pseudomonadati</taxon>
        <taxon>Bacteroidota</taxon>
        <taxon>Flavobacteriia</taxon>
        <taxon>Flavobacteriales</taxon>
        <taxon>Flavobacteriaceae</taxon>
        <taxon>Maribacter</taxon>
    </lineage>
</organism>